<evidence type="ECO:0000313" key="4">
    <source>
        <dbReference type="Proteomes" id="UP000886874"/>
    </source>
</evidence>
<dbReference type="InterPro" id="IPR038763">
    <property type="entry name" value="DHH_sf"/>
</dbReference>
<sequence length="319" mass="34130">MMKRPEDAARWLLDRDRFLILTHIRPDGDTTGCAIALCLGLRSLGKDAWIWENPQFSGRFLPRMDGMLRTDLADDAILVAVDMATESLLPHGAEAFAGKAQLCIDHHPSNTFYAADTLLDATCAACGELLYSVLEAMGVTFTPAMAEAIYIAVSTDTGCFRFSNTSARTFETAAACVRHGAAIAPINRQLFEIKTRGRLELESRMIASMDFYCGGKVAICCLPQSLVEQLGVTEDDLDSISGFPRTIEGVQVGAVIRDSEPGKVKFSVRTAAGYNASAYCAALGGGGHAAAAGASIPGTLAEGKEALLAVLRQDKTLWK</sequence>
<dbReference type="SUPFAM" id="SSF64182">
    <property type="entry name" value="DHH phosphoesterases"/>
    <property type="match status" value="1"/>
</dbReference>
<gene>
    <name evidence="3" type="ORF">IAA67_05840</name>
</gene>
<reference evidence="3" key="2">
    <citation type="journal article" date="2021" name="PeerJ">
        <title>Extensive microbial diversity within the chicken gut microbiome revealed by metagenomics and culture.</title>
        <authorList>
            <person name="Gilroy R."/>
            <person name="Ravi A."/>
            <person name="Getino M."/>
            <person name="Pursley I."/>
            <person name="Horton D.L."/>
            <person name="Alikhan N.F."/>
            <person name="Baker D."/>
            <person name="Gharbi K."/>
            <person name="Hall N."/>
            <person name="Watson M."/>
            <person name="Adriaenssens E.M."/>
            <person name="Foster-Nyarko E."/>
            <person name="Jarju S."/>
            <person name="Secka A."/>
            <person name="Antonio M."/>
            <person name="Oren A."/>
            <person name="Chaudhuri R.R."/>
            <person name="La Ragione R."/>
            <person name="Hildebrand F."/>
            <person name="Pallen M.J."/>
        </authorList>
    </citation>
    <scope>NUCLEOTIDE SEQUENCE</scope>
    <source>
        <strain evidence="3">ChiSjej2B20-13462</strain>
    </source>
</reference>
<proteinExistence type="predicted"/>
<dbReference type="InterPro" id="IPR003156">
    <property type="entry name" value="DHHA1_dom"/>
</dbReference>
<organism evidence="3 4">
    <name type="scientific">Candidatus Avoscillospira stercorigallinarum</name>
    <dbReference type="NCBI Taxonomy" id="2840708"/>
    <lineage>
        <taxon>Bacteria</taxon>
        <taxon>Bacillati</taxon>
        <taxon>Bacillota</taxon>
        <taxon>Clostridia</taxon>
        <taxon>Eubacteriales</taxon>
        <taxon>Oscillospiraceae</taxon>
        <taxon>Oscillospiraceae incertae sedis</taxon>
        <taxon>Candidatus Avoscillospira</taxon>
    </lineage>
</organism>
<dbReference type="Pfam" id="PF02272">
    <property type="entry name" value="DHHA1"/>
    <property type="match status" value="1"/>
</dbReference>
<evidence type="ECO:0000313" key="3">
    <source>
        <dbReference type="EMBL" id="HIQ69830.1"/>
    </source>
</evidence>
<dbReference type="Gene3D" id="3.90.1640.10">
    <property type="entry name" value="inorganic pyrophosphatase (n-terminal core)"/>
    <property type="match status" value="1"/>
</dbReference>
<protein>
    <submittedName>
        <fullName evidence="3">DHH family phosphoesterase</fullName>
    </submittedName>
</protein>
<feature type="domain" description="DDH" evidence="1">
    <location>
        <begin position="18"/>
        <end position="152"/>
    </location>
</feature>
<dbReference type="Proteomes" id="UP000886874">
    <property type="component" value="Unassembled WGS sequence"/>
</dbReference>
<name>A0A9D1CNT7_9FIRM</name>
<dbReference type="InterPro" id="IPR051319">
    <property type="entry name" value="Oligoribo/pAp-PDE_c-di-AMP_PDE"/>
</dbReference>
<evidence type="ECO:0000259" key="1">
    <source>
        <dbReference type="Pfam" id="PF01368"/>
    </source>
</evidence>
<dbReference type="InterPro" id="IPR001667">
    <property type="entry name" value="DDH_dom"/>
</dbReference>
<dbReference type="PANTHER" id="PTHR47618:SF1">
    <property type="entry name" value="BIFUNCTIONAL OLIGORIBONUCLEASE AND PAP PHOSPHATASE NRNA"/>
    <property type="match status" value="1"/>
</dbReference>
<reference evidence="3" key="1">
    <citation type="submission" date="2020-10" db="EMBL/GenBank/DDBJ databases">
        <authorList>
            <person name="Gilroy R."/>
        </authorList>
    </citation>
    <scope>NUCLEOTIDE SEQUENCE</scope>
    <source>
        <strain evidence="3">ChiSjej2B20-13462</strain>
    </source>
</reference>
<evidence type="ECO:0000259" key="2">
    <source>
        <dbReference type="Pfam" id="PF02272"/>
    </source>
</evidence>
<dbReference type="AlphaFoldDB" id="A0A9D1CNT7"/>
<dbReference type="EMBL" id="DVFN01000089">
    <property type="protein sequence ID" value="HIQ69830.1"/>
    <property type="molecule type" value="Genomic_DNA"/>
</dbReference>
<dbReference type="GO" id="GO:0003676">
    <property type="term" value="F:nucleic acid binding"/>
    <property type="evidence" value="ECO:0007669"/>
    <property type="project" value="InterPro"/>
</dbReference>
<accession>A0A9D1CNT7</accession>
<dbReference type="Pfam" id="PF01368">
    <property type="entry name" value="DHH"/>
    <property type="match status" value="1"/>
</dbReference>
<feature type="domain" description="DHHA1" evidence="2">
    <location>
        <begin position="226"/>
        <end position="313"/>
    </location>
</feature>
<dbReference type="PANTHER" id="PTHR47618">
    <property type="entry name" value="BIFUNCTIONAL OLIGORIBONUCLEASE AND PAP PHOSPHATASE NRNA"/>
    <property type="match status" value="1"/>
</dbReference>
<comment type="caution">
    <text evidence="3">The sequence shown here is derived from an EMBL/GenBank/DDBJ whole genome shotgun (WGS) entry which is preliminary data.</text>
</comment>
<dbReference type="Gene3D" id="3.10.310.30">
    <property type="match status" value="1"/>
</dbReference>